<proteinExistence type="predicted"/>
<reference evidence="1" key="1">
    <citation type="submission" date="2017-07" db="EMBL/GenBank/DDBJ databases">
        <title>Taro Niue Genome Assembly and Annotation.</title>
        <authorList>
            <person name="Atibalentja N."/>
            <person name="Keating K."/>
            <person name="Fields C.J."/>
        </authorList>
    </citation>
    <scope>NUCLEOTIDE SEQUENCE</scope>
    <source>
        <strain evidence="1">Niue_2</strain>
        <tissue evidence="1">Leaf</tissue>
    </source>
</reference>
<gene>
    <name evidence="1" type="ORF">Taro_017256</name>
</gene>
<protein>
    <submittedName>
        <fullName evidence="1">Uncharacterized protein</fullName>
    </submittedName>
</protein>
<organism evidence="1 2">
    <name type="scientific">Colocasia esculenta</name>
    <name type="common">Wild taro</name>
    <name type="synonym">Arum esculentum</name>
    <dbReference type="NCBI Taxonomy" id="4460"/>
    <lineage>
        <taxon>Eukaryota</taxon>
        <taxon>Viridiplantae</taxon>
        <taxon>Streptophyta</taxon>
        <taxon>Embryophyta</taxon>
        <taxon>Tracheophyta</taxon>
        <taxon>Spermatophyta</taxon>
        <taxon>Magnoliopsida</taxon>
        <taxon>Liliopsida</taxon>
        <taxon>Araceae</taxon>
        <taxon>Aroideae</taxon>
        <taxon>Colocasieae</taxon>
        <taxon>Colocasia</taxon>
    </lineage>
</organism>
<dbReference type="AlphaFoldDB" id="A0A843UMM2"/>
<keyword evidence="2" id="KW-1185">Reference proteome</keyword>
<comment type="caution">
    <text evidence="1">The sequence shown here is derived from an EMBL/GenBank/DDBJ whole genome shotgun (WGS) entry which is preliminary data.</text>
</comment>
<dbReference type="EMBL" id="NMUH01000783">
    <property type="protein sequence ID" value="MQL84748.1"/>
    <property type="molecule type" value="Genomic_DNA"/>
</dbReference>
<name>A0A843UMM2_COLES</name>
<dbReference type="Proteomes" id="UP000652761">
    <property type="component" value="Unassembled WGS sequence"/>
</dbReference>
<sequence>MLVSTPSFEHKAKTCRTGQVVLTLVQVVSTLETGSVDTSDLPRTPSGLFWDSVSTLVQVVSTLVPFQRKTYRSRVVSTLDQLPRTFWVKLGQCVDTSSGSVDTSDLPRTPSGLFWDSVSTLVQVVSTLVPFQRKTYRSRVT</sequence>
<evidence type="ECO:0000313" key="1">
    <source>
        <dbReference type="EMBL" id="MQL84748.1"/>
    </source>
</evidence>
<accession>A0A843UMM2</accession>
<evidence type="ECO:0000313" key="2">
    <source>
        <dbReference type="Proteomes" id="UP000652761"/>
    </source>
</evidence>